<dbReference type="Pfam" id="PF00916">
    <property type="entry name" value="Sulfate_transp"/>
    <property type="match status" value="1"/>
</dbReference>
<dbReference type="Proteomes" id="UP001500945">
    <property type="component" value="Unassembled WGS sequence"/>
</dbReference>
<feature type="transmembrane region" description="Helical" evidence="5">
    <location>
        <begin position="391"/>
        <end position="422"/>
    </location>
</feature>
<comment type="caution">
    <text evidence="7">The sequence shown here is derived from an EMBL/GenBank/DDBJ whole genome shotgun (WGS) entry which is preliminary data.</text>
</comment>
<dbReference type="PROSITE" id="PS50801">
    <property type="entry name" value="STAS"/>
    <property type="match status" value="1"/>
</dbReference>
<proteinExistence type="predicted"/>
<dbReference type="EMBL" id="BAABGM010000001">
    <property type="protein sequence ID" value="GAA4398012.1"/>
    <property type="molecule type" value="Genomic_DNA"/>
</dbReference>
<evidence type="ECO:0000313" key="8">
    <source>
        <dbReference type="Proteomes" id="UP001500945"/>
    </source>
</evidence>
<keyword evidence="4 5" id="KW-0472">Membrane</keyword>
<feature type="transmembrane region" description="Helical" evidence="5">
    <location>
        <begin position="83"/>
        <end position="103"/>
    </location>
</feature>
<feature type="transmembrane region" description="Helical" evidence="5">
    <location>
        <begin position="337"/>
        <end position="356"/>
    </location>
</feature>
<dbReference type="InterPro" id="IPR011547">
    <property type="entry name" value="SLC26A/SulP_dom"/>
</dbReference>
<dbReference type="InterPro" id="IPR001902">
    <property type="entry name" value="SLC26A/SulP_fam"/>
</dbReference>
<dbReference type="RefSeq" id="WP_345201631.1">
    <property type="nucleotide sequence ID" value="NZ_BAABGM010000001.1"/>
</dbReference>
<dbReference type="CDD" id="cd07042">
    <property type="entry name" value="STAS_SulP_like_sulfate_transporter"/>
    <property type="match status" value="1"/>
</dbReference>
<dbReference type="PANTHER" id="PTHR11814">
    <property type="entry name" value="SULFATE TRANSPORTER"/>
    <property type="match status" value="1"/>
</dbReference>
<keyword evidence="8" id="KW-1185">Reference proteome</keyword>
<feature type="transmembrane region" description="Helical" evidence="5">
    <location>
        <begin position="109"/>
        <end position="130"/>
    </location>
</feature>
<keyword evidence="2 5" id="KW-0812">Transmembrane</keyword>
<dbReference type="NCBIfam" id="TIGR00815">
    <property type="entry name" value="sulP"/>
    <property type="match status" value="1"/>
</dbReference>
<reference evidence="8" key="1">
    <citation type="journal article" date="2019" name="Int. J. Syst. Evol. Microbiol.">
        <title>The Global Catalogue of Microorganisms (GCM) 10K type strain sequencing project: providing services to taxonomists for standard genome sequencing and annotation.</title>
        <authorList>
            <consortium name="The Broad Institute Genomics Platform"/>
            <consortium name="The Broad Institute Genome Sequencing Center for Infectious Disease"/>
            <person name="Wu L."/>
            <person name="Ma J."/>
        </authorList>
    </citation>
    <scope>NUCLEOTIDE SEQUENCE [LARGE SCALE GENOMIC DNA]</scope>
    <source>
        <strain evidence="8">JCM 17809</strain>
    </source>
</reference>
<feature type="transmembrane region" description="Helical" evidence="5">
    <location>
        <begin position="187"/>
        <end position="205"/>
    </location>
</feature>
<feature type="transmembrane region" description="Helical" evidence="5">
    <location>
        <begin position="142"/>
        <end position="160"/>
    </location>
</feature>
<evidence type="ECO:0000259" key="6">
    <source>
        <dbReference type="PROSITE" id="PS50801"/>
    </source>
</evidence>
<organism evidence="7 8">
    <name type="scientific">Fodinibacter luteus</name>
    <dbReference type="NCBI Taxonomy" id="552064"/>
    <lineage>
        <taxon>Bacteria</taxon>
        <taxon>Bacillati</taxon>
        <taxon>Actinomycetota</taxon>
        <taxon>Actinomycetes</taxon>
        <taxon>Micrococcales</taxon>
        <taxon>Intrasporangiaceae</taxon>
        <taxon>Fodinibacter (ex Wang et al. 2009)</taxon>
    </lineage>
</organism>
<feature type="transmembrane region" description="Helical" evidence="5">
    <location>
        <begin position="259"/>
        <end position="281"/>
    </location>
</feature>
<dbReference type="Pfam" id="PF01740">
    <property type="entry name" value="STAS"/>
    <property type="match status" value="1"/>
</dbReference>
<evidence type="ECO:0000256" key="2">
    <source>
        <dbReference type="ARBA" id="ARBA00022692"/>
    </source>
</evidence>
<evidence type="ECO:0000256" key="5">
    <source>
        <dbReference type="SAM" id="Phobius"/>
    </source>
</evidence>
<evidence type="ECO:0000256" key="1">
    <source>
        <dbReference type="ARBA" id="ARBA00004141"/>
    </source>
</evidence>
<dbReference type="InterPro" id="IPR002645">
    <property type="entry name" value="STAS_dom"/>
</dbReference>
<dbReference type="InterPro" id="IPR036513">
    <property type="entry name" value="STAS_dom_sf"/>
</dbReference>
<feature type="transmembrane region" description="Helical" evidence="5">
    <location>
        <begin position="212"/>
        <end position="231"/>
    </location>
</feature>
<protein>
    <submittedName>
        <fullName evidence="7">Sulfate permease</fullName>
    </submittedName>
</protein>
<accession>A0ABP8JYU1</accession>
<feature type="transmembrane region" description="Helical" evidence="5">
    <location>
        <begin position="34"/>
        <end position="53"/>
    </location>
</feature>
<feature type="domain" description="STAS" evidence="6">
    <location>
        <begin position="446"/>
        <end position="561"/>
    </location>
</feature>
<sequence length="564" mass="59269">MVQAAQHSDDRPRLALGPPAWLTGYRRAWLTRDLVAGLTLWALVVPEAMAYASIAGVPAQFGLYAVPLAVLAYAWLGTSTRLFVGPSSTICALTATVVAPLAVAGGEEYILLTAVLSLIVGVIFIALGLLRMGFLSRLFAEPVLDGFIVGLGLYIAVGQLPKLVGLEKPEGNTVQQLGGLLREIGDWNLASILLGGGALVLLFVLHRFAPKVPAALVVVVVSLLLVPLLSLEDRGVSVVGEIPAGFAFVPWDGLTLDHVVALVPGALTVVIVGFAESLAVVKAYAAKDGTTVDANRELLAYGAASIGSGVLQGFPPAGSLSKSAAAESSGSKSPMSFVTTAALVVLTILLLTGVFATLPEPVLGAIVIHAVASMIRPRPIWRLRQIRVPDFWLAASAFVGVVLIDVTAGIIIGLVLSLVLLLQRLGQPHVALLGRHPDRGFVDLTAYPDAVPLPGTLVVRVDGPLVFANVDPVLDELRRGIRETSPRPDLVVLDFEATYEIDVTSATALARFVADQRSSGVEVRFASVHAPVREYAGRLSLDQLAGLDDSYPSVADALADRIRP</sequence>
<name>A0ABP8JYU1_9MICO</name>
<keyword evidence="3 5" id="KW-1133">Transmembrane helix</keyword>
<evidence type="ECO:0000256" key="3">
    <source>
        <dbReference type="ARBA" id="ARBA00022989"/>
    </source>
</evidence>
<evidence type="ECO:0000256" key="4">
    <source>
        <dbReference type="ARBA" id="ARBA00023136"/>
    </source>
</evidence>
<comment type="subcellular location">
    <subcellularLocation>
        <location evidence="1">Membrane</location>
        <topology evidence="1">Multi-pass membrane protein</topology>
    </subcellularLocation>
</comment>
<gene>
    <name evidence="7" type="primary">sulP_1</name>
    <name evidence="7" type="ORF">GCM10023168_03640</name>
</gene>
<dbReference type="Gene3D" id="3.30.750.24">
    <property type="entry name" value="STAS domain"/>
    <property type="match status" value="1"/>
</dbReference>
<dbReference type="SUPFAM" id="SSF52091">
    <property type="entry name" value="SpoIIaa-like"/>
    <property type="match status" value="1"/>
</dbReference>
<feature type="transmembrane region" description="Helical" evidence="5">
    <location>
        <begin position="59"/>
        <end position="76"/>
    </location>
</feature>
<evidence type="ECO:0000313" key="7">
    <source>
        <dbReference type="EMBL" id="GAA4398012.1"/>
    </source>
</evidence>